<evidence type="ECO:0000313" key="1">
    <source>
        <dbReference type="EMBL" id="PHQ27881.1"/>
    </source>
</evidence>
<dbReference type="Proteomes" id="UP000229433">
    <property type="component" value="Unassembled WGS sequence"/>
</dbReference>
<evidence type="ECO:0000313" key="2">
    <source>
        <dbReference type="Proteomes" id="UP000229433"/>
    </source>
</evidence>
<dbReference type="RefSeq" id="WP_099647678.1">
    <property type="nucleotide sequence ID" value="NZ_KZ319306.1"/>
</dbReference>
<accession>A0A2G1VM91</accession>
<proteinExistence type="predicted"/>
<sequence>METVNNQILELKGEQIGSKPSKQLLEYLKKYTTGKERAKASVNSGVGIHTIISLVVGRATITEQNIAGLIELVHLAIENCVAQAAEYKDAGAKLRKLLKTA</sequence>
<name>A0A2G1VM91_9FLAO</name>
<keyword evidence="2" id="KW-1185">Reference proteome</keyword>
<comment type="caution">
    <text evidence="1">The sequence shown here is derived from an EMBL/GenBank/DDBJ whole genome shotgun (WGS) entry which is preliminary data.</text>
</comment>
<dbReference type="EMBL" id="NQXA01000026">
    <property type="protein sequence ID" value="PHQ27881.1"/>
    <property type="molecule type" value="Genomic_DNA"/>
</dbReference>
<reference evidence="1 2" key="1">
    <citation type="submission" date="2017-08" db="EMBL/GenBank/DDBJ databases">
        <title>The whole genome shortgun sequences of strain Leeuwenhoekiella nanhaiensis G18 from the South China Sea.</title>
        <authorList>
            <person name="Liu Q."/>
        </authorList>
    </citation>
    <scope>NUCLEOTIDE SEQUENCE [LARGE SCALE GENOMIC DNA]</scope>
    <source>
        <strain evidence="1 2">G18</strain>
    </source>
</reference>
<gene>
    <name evidence="1" type="ORF">CJ305_17910</name>
</gene>
<organism evidence="1 2">
    <name type="scientific">Leeuwenhoekiella nanhaiensis</name>
    <dbReference type="NCBI Taxonomy" id="1655491"/>
    <lineage>
        <taxon>Bacteria</taxon>
        <taxon>Pseudomonadati</taxon>
        <taxon>Bacteroidota</taxon>
        <taxon>Flavobacteriia</taxon>
        <taxon>Flavobacteriales</taxon>
        <taxon>Flavobacteriaceae</taxon>
        <taxon>Leeuwenhoekiella</taxon>
    </lineage>
</organism>
<protein>
    <submittedName>
        <fullName evidence="1">Uncharacterized protein</fullName>
    </submittedName>
</protein>
<dbReference type="AlphaFoldDB" id="A0A2G1VM91"/>